<dbReference type="EMBL" id="JAWPEI010000013">
    <property type="protein sequence ID" value="KAK4707477.1"/>
    <property type="molecule type" value="Genomic_DNA"/>
</dbReference>
<comment type="caution">
    <text evidence="2">The sequence shown here is derived from an EMBL/GenBank/DDBJ whole genome shotgun (WGS) entry which is preliminary data.</text>
</comment>
<protein>
    <recommendedName>
        <fullName evidence="1">Reverse transcriptase zinc-binding domain-containing protein</fullName>
    </recommendedName>
</protein>
<dbReference type="Pfam" id="PF13966">
    <property type="entry name" value="zf-RVT"/>
    <property type="match status" value="1"/>
</dbReference>
<evidence type="ECO:0000313" key="2">
    <source>
        <dbReference type="EMBL" id="KAK4707477.1"/>
    </source>
</evidence>
<dbReference type="PANTHER" id="PTHR33116">
    <property type="entry name" value="REVERSE TRANSCRIPTASE ZINC-BINDING DOMAIN-CONTAINING PROTEIN-RELATED-RELATED"/>
    <property type="match status" value="1"/>
</dbReference>
<sequence>MRKRFLWNGDKEGKGKELIAWETLCRPKVAGGLNITDMYVWNKAAILKHMWNLCKKKDKLWIVWVHTFYLKGRDPWGVDTKQASWMVKKILAAGKWLTEKGLQVTEIIEETTFSIKKMYQILKGEYTKVPWKRLTCNNLGSPKWVFALYVAIHRRLYTKDRLNNWGIIGDVVCALCKAEVETHQHLFFSCNYSKQIWQRMLNWILITRDCEGWNEELEWAIGYAKRKSIVADVYRMVLAATIYYIWQERNLQIFQQKERTIGMISRLVTQEIHHRASMIPRLTGYMQNLNFYP</sequence>
<dbReference type="InterPro" id="IPR026960">
    <property type="entry name" value="RVT-Znf"/>
</dbReference>
<dbReference type="Proteomes" id="UP001311915">
    <property type="component" value="Unassembled WGS sequence"/>
</dbReference>
<keyword evidence="3" id="KW-1185">Reference proteome</keyword>
<organism evidence="2 3">
    <name type="scientific">Solanum pinnatisectum</name>
    <name type="common">tansyleaf nightshade</name>
    <dbReference type="NCBI Taxonomy" id="50273"/>
    <lineage>
        <taxon>Eukaryota</taxon>
        <taxon>Viridiplantae</taxon>
        <taxon>Streptophyta</taxon>
        <taxon>Embryophyta</taxon>
        <taxon>Tracheophyta</taxon>
        <taxon>Spermatophyta</taxon>
        <taxon>Magnoliopsida</taxon>
        <taxon>eudicotyledons</taxon>
        <taxon>Gunneridae</taxon>
        <taxon>Pentapetalae</taxon>
        <taxon>asterids</taxon>
        <taxon>lamiids</taxon>
        <taxon>Solanales</taxon>
        <taxon>Solanaceae</taxon>
        <taxon>Solanoideae</taxon>
        <taxon>Solaneae</taxon>
        <taxon>Solanum</taxon>
    </lineage>
</organism>
<dbReference type="PANTHER" id="PTHR33116:SF66">
    <property type="entry name" value="REVERSE TRANSCRIPTASE ZINC-BINDING DOMAIN-CONTAINING PROTEIN"/>
    <property type="match status" value="1"/>
</dbReference>
<accession>A0AAV9K2L7</accession>
<name>A0AAV9K2L7_9SOLN</name>
<gene>
    <name evidence="2" type="ORF">R3W88_032969</name>
</gene>
<feature type="domain" description="Reverse transcriptase zinc-binding" evidence="1">
    <location>
        <begin position="113"/>
        <end position="197"/>
    </location>
</feature>
<dbReference type="AlphaFoldDB" id="A0AAV9K2L7"/>
<evidence type="ECO:0000259" key="1">
    <source>
        <dbReference type="Pfam" id="PF13966"/>
    </source>
</evidence>
<proteinExistence type="predicted"/>
<reference evidence="2 3" key="1">
    <citation type="submission" date="2023-10" db="EMBL/GenBank/DDBJ databases">
        <title>Genome-Wide Identification Analysis in wild type Solanum Pinnatisectum Reveals Some Genes Defensing Phytophthora Infestans.</title>
        <authorList>
            <person name="Sun C."/>
        </authorList>
    </citation>
    <scope>NUCLEOTIDE SEQUENCE [LARGE SCALE GENOMIC DNA]</scope>
    <source>
        <strain evidence="2">LQN</strain>
        <tissue evidence="2">Leaf</tissue>
    </source>
</reference>
<evidence type="ECO:0000313" key="3">
    <source>
        <dbReference type="Proteomes" id="UP001311915"/>
    </source>
</evidence>